<proteinExistence type="inferred from homology"/>
<keyword evidence="3 9" id="KW-0963">Cytoplasm</keyword>
<dbReference type="Proteomes" id="UP000321306">
    <property type="component" value="Unassembled WGS sequence"/>
</dbReference>
<feature type="domain" description="DNA polymerase III beta sliding clamp central" evidence="11">
    <location>
        <begin position="126"/>
        <end position="239"/>
    </location>
</feature>
<sequence length="362" mass="39793">MKVLVAKKFLNAALQKLARVVPPRNNNPILSYTRLTTTHQGFHLEGTNLELDLRFFVPAQVEGTAQLALPAHLFAQIVSKLPGETVEMSLQSGNVTVSSGGSNYKLQTGDVSQFPTIEILEGTAKVKGAGFKQALSNTLYCVANEAFQQVFRAQKVECTPERLRVVCSDGFRLAYFQVDGLDLTGNYLIPNKSAKEIAHLIDDQEGEITLAANTFRKQLSIHGNGWSLNTKLMDGEFPDYQRIVPSNIKATVNVRTSVLQEALNRTAVMCDSSLNNRIELQISDNKLHLWAENDYGKADEVLEVEHIGDPISLGFNVRFLSDAIKPITDEYTTLQLSGATTPAAIKGSQDTAYLSVVVPLRI</sequence>
<comment type="caution">
    <text evidence="13">The sequence shown here is derived from an EMBL/GenBank/DDBJ whole genome shotgun (WGS) entry which is preliminary data.</text>
</comment>
<dbReference type="InterPro" id="IPR022635">
    <property type="entry name" value="DNA_polIII_beta_C"/>
</dbReference>
<dbReference type="PIRSF" id="PIRSF000804">
    <property type="entry name" value="DNA_pol_III_b"/>
    <property type="match status" value="1"/>
</dbReference>
<dbReference type="OrthoDB" id="8421503at2"/>
<evidence type="ECO:0000259" key="11">
    <source>
        <dbReference type="Pfam" id="PF02767"/>
    </source>
</evidence>
<dbReference type="GO" id="GO:0003677">
    <property type="term" value="F:DNA binding"/>
    <property type="evidence" value="ECO:0007669"/>
    <property type="project" value="UniProtKB-UniRule"/>
</dbReference>
<evidence type="ECO:0000256" key="7">
    <source>
        <dbReference type="ARBA" id="ARBA00022932"/>
    </source>
</evidence>
<dbReference type="Pfam" id="PF00712">
    <property type="entry name" value="DNA_pol3_beta"/>
    <property type="match status" value="1"/>
</dbReference>
<accession>A0A511N8A8</accession>
<keyword evidence="14" id="KW-1185">Reference proteome</keyword>
<dbReference type="GO" id="GO:0009360">
    <property type="term" value="C:DNA polymerase III complex"/>
    <property type="evidence" value="ECO:0007669"/>
    <property type="project" value="InterPro"/>
</dbReference>
<dbReference type="CDD" id="cd00140">
    <property type="entry name" value="beta_clamp"/>
    <property type="match status" value="1"/>
</dbReference>
<dbReference type="GO" id="GO:0003887">
    <property type="term" value="F:DNA-directed DNA polymerase activity"/>
    <property type="evidence" value="ECO:0007669"/>
    <property type="project" value="UniProtKB-UniRule"/>
</dbReference>
<dbReference type="PANTHER" id="PTHR30478:SF0">
    <property type="entry name" value="BETA SLIDING CLAMP"/>
    <property type="match status" value="1"/>
</dbReference>
<feature type="domain" description="DNA polymerase III beta sliding clamp N-terminal" evidence="10">
    <location>
        <begin position="1"/>
        <end position="117"/>
    </location>
</feature>
<evidence type="ECO:0000313" key="14">
    <source>
        <dbReference type="Proteomes" id="UP000321306"/>
    </source>
</evidence>
<keyword evidence="4 9" id="KW-0808">Transferase</keyword>
<dbReference type="Gene3D" id="3.10.150.10">
    <property type="entry name" value="DNA Polymerase III, subunit A, domain 2"/>
    <property type="match status" value="1"/>
</dbReference>
<dbReference type="InterPro" id="IPR022637">
    <property type="entry name" value="DNA_polIII_beta_cen"/>
</dbReference>
<dbReference type="SMART" id="SM00480">
    <property type="entry name" value="POL3Bc"/>
    <property type="match status" value="1"/>
</dbReference>
<evidence type="ECO:0000256" key="5">
    <source>
        <dbReference type="ARBA" id="ARBA00022695"/>
    </source>
</evidence>
<dbReference type="Gene3D" id="3.70.10.10">
    <property type="match status" value="1"/>
</dbReference>
<protein>
    <recommendedName>
        <fullName evidence="9">Beta sliding clamp</fullName>
    </recommendedName>
</protein>
<dbReference type="GO" id="GO:0008408">
    <property type="term" value="F:3'-5' exonuclease activity"/>
    <property type="evidence" value="ECO:0007669"/>
    <property type="project" value="InterPro"/>
</dbReference>
<dbReference type="EMBL" id="BJXB01000023">
    <property type="protein sequence ID" value="GEM48718.1"/>
    <property type="molecule type" value="Genomic_DNA"/>
</dbReference>
<comment type="similarity">
    <text evidence="2 9">Belongs to the beta sliding clamp family.</text>
</comment>
<keyword evidence="6 9" id="KW-0235">DNA replication</keyword>
<comment type="function">
    <text evidence="9">Confers DNA tethering and processivity to DNA polymerases and other proteins. Acts as a clamp, forming a ring around DNA (a reaction catalyzed by the clamp-loading complex) which diffuses in an ATP-independent manner freely and bidirectionally along dsDNA. Initially characterized for its ability to contact the catalytic subunit of DNA polymerase III (Pol III), a complex, multichain enzyme responsible for most of the replicative synthesis in bacteria; Pol III exhibits 3'-5' exonuclease proofreading activity. The beta chain is required for initiation of replication as well as for processivity of DNA replication.</text>
</comment>
<dbReference type="Pfam" id="PF02768">
    <property type="entry name" value="DNA_pol3_beta_3"/>
    <property type="match status" value="1"/>
</dbReference>
<name>A0A511N8A8_DEIC1</name>
<evidence type="ECO:0000256" key="4">
    <source>
        <dbReference type="ARBA" id="ARBA00022679"/>
    </source>
</evidence>
<comment type="subcellular location">
    <subcellularLocation>
        <location evidence="1 9">Cytoplasm</location>
    </subcellularLocation>
</comment>
<evidence type="ECO:0000256" key="9">
    <source>
        <dbReference type="PIRNR" id="PIRNR000804"/>
    </source>
</evidence>
<reference evidence="13 14" key="1">
    <citation type="submission" date="2019-07" db="EMBL/GenBank/DDBJ databases">
        <title>Whole genome shotgun sequence of Deinococcus cellulosilyticus NBRC 106333.</title>
        <authorList>
            <person name="Hosoyama A."/>
            <person name="Uohara A."/>
            <person name="Ohji S."/>
            <person name="Ichikawa N."/>
        </authorList>
    </citation>
    <scope>NUCLEOTIDE SEQUENCE [LARGE SCALE GENOMIC DNA]</scope>
    <source>
        <strain evidence="13 14">NBRC 106333</strain>
    </source>
</reference>
<dbReference type="AlphaFoldDB" id="A0A511N8A8"/>
<dbReference type="InterPro" id="IPR001001">
    <property type="entry name" value="DNA_polIII_beta"/>
</dbReference>
<dbReference type="GO" id="GO:0006271">
    <property type="term" value="P:DNA strand elongation involved in DNA replication"/>
    <property type="evidence" value="ECO:0007669"/>
    <property type="project" value="TreeGrafter"/>
</dbReference>
<gene>
    <name evidence="13" type="ORF">DC3_43530</name>
</gene>
<evidence type="ECO:0000259" key="10">
    <source>
        <dbReference type="Pfam" id="PF00712"/>
    </source>
</evidence>
<dbReference type="GO" id="GO:0005737">
    <property type="term" value="C:cytoplasm"/>
    <property type="evidence" value="ECO:0007669"/>
    <property type="project" value="UniProtKB-SubCell"/>
</dbReference>
<keyword evidence="7 9" id="KW-0239">DNA-directed DNA polymerase</keyword>
<evidence type="ECO:0000256" key="2">
    <source>
        <dbReference type="ARBA" id="ARBA00010752"/>
    </source>
</evidence>
<evidence type="ECO:0000256" key="3">
    <source>
        <dbReference type="ARBA" id="ARBA00022490"/>
    </source>
</evidence>
<dbReference type="NCBIfam" id="TIGR00663">
    <property type="entry name" value="dnan"/>
    <property type="match status" value="1"/>
</dbReference>
<comment type="subunit">
    <text evidence="9">Forms a ring-shaped head-to-tail homodimer around DNA.</text>
</comment>
<dbReference type="SUPFAM" id="SSF55979">
    <property type="entry name" value="DNA clamp"/>
    <property type="match status" value="3"/>
</dbReference>
<keyword evidence="8" id="KW-0238">DNA-binding</keyword>
<evidence type="ECO:0000256" key="8">
    <source>
        <dbReference type="ARBA" id="ARBA00023125"/>
    </source>
</evidence>
<keyword evidence="5 9" id="KW-0548">Nucleotidyltransferase</keyword>
<dbReference type="PANTHER" id="PTHR30478">
    <property type="entry name" value="DNA POLYMERASE III SUBUNIT BETA"/>
    <property type="match status" value="1"/>
</dbReference>
<feature type="domain" description="DNA polymerase III beta sliding clamp C-terminal" evidence="12">
    <location>
        <begin position="242"/>
        <end position="361"/>
    </location>
</feature>
<evidence type="ECO:0000313" key="13">
    <source>
        <dbReference type="EMBL" id="GEM48718.1"/>
    </source>
</evidence>
<evidence type="ECO:0000256" key="1">
    <source>
        <dbReference type="ARBA" id="ARBA00004496"/>
    </source>
</evidence>
<dbReference type="Pfam" id="PF02767">
    <property type="entry name" value="DNA_pol3_beta_2"/>
    <property type="match status" value="1"/>
</dbReference>
<evidence type="ECO:0000259" key="12">
    <source>
        <dbReference type="Pfam" id="PF02768"/>
    </source>
</evidence>
<evidence type="ECO:0000256" key="6">
    <source>
        <dbReference type="ARBA" id="ARBA00022705"/>
    </source>
</evidence>
<organism evidence="13 14">
    <name type="scientific">Deinococcus cellulosilyticus (strain DSM 18568 / NBRC 106333 / KACC 11606 / 5516J-15)</name>
    <dbReference type="NCBI Taxonomy" id="1223518"/>
    <lineage>
        <taxon>Bacteria</taxon>
        <taxon>Thermotogati</taxon>
        <taxon>Deinococcota</taxon>
        <taxon>Deinococci</taxon>
        <taxon>Deinococcales</taxon>
        <taxon>Deinococcaceae</taxon>
        <taxon>Deinococcus</taxon>
    </lineage>
</organism>
<dbReference type="InterPro" id="IPR046938">
    <property type="entry name" value="DNA_clamp_sf"/>
</dbReference>
<dbReference type="RefSeq" id="WP_146888025.1">
    <property type="nucleotide sequence ID" value="NZ_BJXB01000023.1"/>
</dbReference>
<dbReference type="InterPro" id="IPR022634">
    <property type="entry name" value="DNA_polIII_beta_N"/>
</dbReference>